<dbReference type="InterPro" id="IPR032979">
    <property type="entry name" value="ENGase"/>
</dbReference>
<evidence type="ECO:0000313" key="4">
    <source>
        <dbReference type="Proteomes" id="UP000799772"/>
    </source>
</evidence>
<dbReference type="PANTHER" id="PTHR13246">
    <property type="entry name" value="ENDO BETA N-ACETYLGLUCOSAMINIDASE"/>
    <property type="match status" value="1"/>
</dbReference>
<comment type="caution">
    <text evidence="3">The sequence shown here is derived from an EMBL/GenBank/DDBJ whole genome shotgun (WGS) entry which is preliminary data.</text>
</comment>
<keyword evidence="4" id="KW-1185">Reference proteome</keyword>
<feature type="non-terminal residue" evidence="3">
    <location>
        <position position="424"/>
    </location>
</feature>
<dbReference type="PANTHER" id="PTHR13246:SF1">
    <property type="entry name" value="CYTOSOLIC ENDO-BETA-N-ACETYLGLUCOSAMINIDASE"/>
    <property type="match status" value="1"/>
</dbReference>
<dbReference type="Proteomes" id="UP000799772">
    <property type="component" value="Unassembled WGS sequence"/>
</dbReference>
<organism evidence="3 4">
    <name type="scientific">Rhizodiscina lignyota</name>
    <dbReference type="NCBI Taxonomy" id="1504668"/>
    <lineage>
        <taxon>Eukaryota</taxon>
        <taxon>Fungi</taxon>
        <taxon>Dikarya</taxon>
        <taxon>Ascomycota</taxon>
        <taxon>Pezizomycotina</taxon>
        <taxon>Dothideomycetes</taxon>
        <taxon>Pleosporomycetidae</taxon>
        <taxon>Aulographales</taxon>
        <taxon>Rhizodiscinaceae</taxon>
        <taxon>Rhizodiscina</taxon>
    </lineage>
</organism>
<evidence type="ECO:0000313" key="3">
    <source>
        <dbReference type="EMBL" id="KAF2097945.1"/>
    </source>
</evidence>
<reference evidence="3" key="1">
    <citation type="journal article" date="2020" name="Stud. Mycol.">
        <title>101 Dothideomycetes genomes: a test case for predicting lifestyles and emergence of pathogens.</title>
        <authorList>
            <person name="Haridas S."/>
            <person name="Albert R."/>
            <person name="Binder M."/>
            <person name="Bloem J."/>
            <person name="Labutti K."/>
            <person name="Salamov A."/>
            <person name="Andreopoulos B."/>
            <person name="Baker S."/>
            <person name="Barry K."/>
            <person name="Bills G."/>
            <person name="Bluhm B."/>
            <person name="Cannon C."/>
            <person name="Castanera R."/>
            <person name="Culley D."/>
            <person name="Daum C."/>
            <person name="Ezra D."/>
            <person name="Gonzalez J."/>
            <person name="Henrissat B."/>
            <person name="Kuo A."/>
            <person name="Liang C."/>
            <person name="Lipzen A."/>
            <person name="Lutzoni F."/>
            <person name="Magnuson J."/>
            <person name="Mondo S."/>
            <person name="Nolan M."/>
            <person name="Ohm R."/>
            <person name="Pangilinan J."/>
            <person name="Park H.-J."/>
            <person name="Ramirez L."/>
            <person name="Alfaro M."/>
            <person name="Sun H."/>
            <person name="Tritt A."/>
            <person name="Yoshinaga Y."/>
            <person name="Zwiers L.-H."/>
            <person name="Turgeon B."/>
            <person name="Goodwin S."/>
            <person name="Spatafora J."/>
            <person name="Crous P."/>
            <person name="Grigoriev I."/>
        </authorList>
    </citation>
    <scope>NUCLEOTIDE SEQUENCE</scope>
    <source>
        <strain evidence="3">CBS 133067</strain>
    </source>
</reference>
<dbReference type="EMBL" id="ML978127">
    <property type="protein sequence ID" value="KAF2097945.1"/>
    <property type="molecule type" value="Genomic_DNA"/>
</dbReference>
<sequence length="424" mass="48344">MSTHAQDLLPSEWKSILRPIRDGLRDRFPSKPQSPPDLENRRKRRELDALKGFAYFEDFDEVDDWAPEDVDPLQRSSIPLLKRPELDDASQQKARVLLCHDFAGNYHDYESSAEHILGAESYSCEYLQFVEAFVYFSHKLVCIPPPMWTNTLHRNGVKSLGTLLIEPGNIEIERLLVRQEASNSQSPHFVVARQLANMAHIYEFDGWLLNLEKPFPSNKWDPFLLIEFIKQLRVDLGPAKQVVWYDALTIDNTVAYQNALTKKNLSFTQAAGSMLTNYAWSNRSLSPSKNLALKNQIPPQNIYFGIDVWAQNKQSGPHKRITFPGKGGGGTNTGTAVGTLALEGFSAGIFAPAWSFEHFPGYERRIERTMWEGLELPAPLKCDCGESELHKQVYPQHPIVRWASEFPAGSETFLFTKFKRAFQR</sequence>
<dbReference type="Pfam" id="PF03644">
    <property type="entry name" value="Glyco_hydro_85"/>
    <property type="match status" value="1"/>
</dbReference>
<dbReference type="OrthoDB" id="284473at2759"/>
<dbReference type="InterPro" id="IPR005201">
    <property type="entry name" value="TIM_ENGase"/>
</dbReference>
<dbReference type="GO" id="GO:0033925">
    <property type="term" value="F:mannosyl-glycoprotein endo-beta-N-acetylglucosaminidase activity"/>
    <property type="evidence" value="ECO:0007669"/>
    <property type="project" value="UniProtKB-EC"/>
</dbReference>
<dbReference type="GO" id="GO:0005829">
    <property type="term" value="C:cytosol"/>
    <property type="evidence" value="ECO:0007669"/>
    <property type="project" value="UniProtKB-SubCell"/>
</dbReference>
<evidence type="ECO:0000256" key="1">
    <source>
        <dbReference type="SAM" id="MobiDB-lite"/>
    </source>
</evidence>
<feature type="domain" description="Cytosolic endo-beta-N-acetylglucosaminidase TIM barrel" evidence="2">
    <location>
        <begin position="117"/>
        <end position="422"/>
    </location>
</feature>
<feature type="region of interest" description="Disordered" evidence="1">
    <location>
        <begin position="23"/>
        <end position="43"/>
    </location>
</feature>
<protein>
    <recommendedName>
        <fullName evidence="2">Cytosolic endo-beta-N-acetylglucosaminidase TIM barrel domain-containing protein</fullName>
    </recommendedName>
</protein>
<accession>A0A9P4M5K5</accession>
<gene>
    <name evidence="3" type="ORF">NA57DRAFT_40700</name>
</gene>
<name>A0A9P4M5K5_9PEZI</name>
<dbReference type="Gene3D" id="3.20.20.80">
    <property type="entry name" value="Glycosidases"/>
    <property type="match status" value="1"/>
</dbReference>
<dbReference type="AlphaFoldDB" id="A0A9P4M5K5"/>
<evidence type="ECO:0000259" key="2">
    <source>
        <dbReference type="Pfam" id="PF03644"/>
    </source>
</evidence>
<proteinExistence type="predicted"/>